<dbReference type="Pfam" id="PF04832">
    <property type="entry name" value="SOUL"/>
    <property type="match status" value="1"/>
</dbReference>
<dbReference type="PANTHER" id="PTHR11220">
    <property type="entry name" value="HEME-BINDING PROTEIN-RELATED"/>
    <property type="match status" value="1"/>
</dbReference>
<protein>
    <submittedName>
        <fullName evidence="2">SOUL heme-binding family protein</fullName>
    </submittedName>
</protein>
<dbReference type="AlphaFoldDB" id="A0A9N7NTR7"/>
<organism evidence="2 3">
    <name type="scientific">Striga hermonthica</name>
    <name type="common">Purple witchweed</name>
    <name type="synonym">Buchnera hermonthica</name>
    <dbReference type="NCBI Taxonomy" id="68872"/>
    <lineage>
        <taxon>Eukaryota</taxon>
        <taxon>Viridiplantae</taxon>
        <taxon>Streptophyta</taxon>
        <taxon>Embryophyta</taxon>
        <taxon>Tracheophyta</taxon>
        <taxon>Spermatophyta</taxon>
        <taxon>Magnoliopsida</taxon>
        <taxon>eudicotyledons</taxon>
        <taxon>Gunneridae</taxon>
        <taxon>Pentapetalae</taxon>
        <taxon>asterids</taxon>
        <taxon>lamiids</taxon>
        <taxon>Lamiales</taxon>
        <taxon>Orobanchaceae</taxon>
        <taxon>Buchnereae</taxon>
        <taxon>Striga</taxon>
    </lineage>
</organism>
<accession>A0A9N7NTR7</accession>
<evidence type="ECO:0000256" key="1">
    <source>
        <dbReference type="ARBA" id="ARBA00009817"/>
    </source>
</evidence>
<comment type="similarity">
    <text evidence="1">Belongs to the HEBP family.</text>
</comment>
<dbReference type="Proteomes" id="UP001153555">
    <property type="component" value="Unassembled WGS sequence"/>
</dbReference>
<reference evidence="2" key="1">
    <citation type="submission" date="2019-12" db="EMBL/GenBank/DDBJ databases">
        <authorList>
            <person name="Scholes J."/>
        </authorList>
    </citation>
    <scope>NUCLEOTIDE SEQUENCE</scope>
</reference>
<dbReference type="Gene3D" id="3.20.80.10">
    <property type="entry name" value="Regulatory factor, effector binding domain"/>
    <property type="match status" value="1"/>
</dbReference>
<gene>
    <name evidence="2" type="ORF">SHERM_03870</name>
</gene>
<keyword evidence="3" id="KW-1185">Reference proteome</keyword>
<evidence type="ECO:0000313" key="2">
    <source>
        <dbReference type="EMBL" id="CAA0836825.1"/>
    </source>
</evidence>
<proteinExistence type="inferred from homology"/>
<dbReference type="OrthoDB" id="6424451at2759"/>
<dbReference type="PANTHER" id="PTHR11220:SF59">
    <property type="entry name" value="HEME-BINDING PROTEIN 2-LIKE"/>
    <property type="match status" value="1"/>
</dbReference>
<dbReference type="InterPro" id="IPR011256">
    <property type="entry name" value="Reg_factor_effector_dom_sf"/>
</dbReference>
<evidence type="ECO:0000313" key="3">
    <source>
        <dbReference type="Proteomes" id="UP001153555"/>
    </source>
</evidence>
<dbReference type="EMBL" id="CACSLK010030184">
    <property type="protein sequence ID" value="CAA0836825.1"/>
    <property type="molecule type" value="Genomic_DNA"/>
</dbReference>
<dbReference type="SUPFAM" id="SSF55136">
    <property type="entry name" value="Probable bacterial effector-binding domain"/>
    <property type="match status" value="1"/>
</dbReference>
<comment type="caution">
    <text evidence="2">The sequence shown here is derived from an EMBL/GenBank/DDBJ whole genome shotgun (WGS) entry which is preliminary data.</text>
</comment>
<name>A0A9N7NTR7_STRHE</name>
<sequence>MVASNRPGRTQPCASGPSGKCKAIGRGFFSSSQCNDNCGYEPAPNCKRFQCASYAVVHSQKEFEIRKYDEALSVSAPSVTMDDYKSAASKGFLTLFRYYNGYNTERVKINLTIPVLINVKNTSYNVYFRAPKEYQNTTKLLPKPTDKNIQQVTLPKHKFAAVTSFGS</sequence>
<dbReference type="InterPro" id="IPR006917">
    <property type="entry name" value="SOUL_heme-bd"/>
</dbReference>